<dbReference type="EMBL" id="KZ505663">
    <property type="protein sequence ID" value="PKU48001.1"/>
    <property type="molecule type" value="Genomic_DNA"/>
</dbReference>
<dbReference type="AlphaFoldDB" id="A0A2I0UPN8"/>
<keyword evidence="2" id="KW-0695">RNA-directed DNA polymerase</keyword>
<feature type="region of interest" description="Disordered" evidence="1">
    <location>
        <begin position="189"/>
        <end position="213"/>
    </location>
</feature>
<dbReference type="PANTHER" id="PTHR33395:SF22">
    <property type="entry name" value="REVERSE TRANSCRIPTASE DOMAIN-CONTAINING PROTEIN"/>
    <property type="match status" value="1"/>
</dbReference>
<proteinExistence type="predicted"/>
<name>A0A2I0UPN8_LIMLA</name>
<reference evidence="3" key="1">
    <citation type="submission" date="2017-11" db="EMBL/GenBank/DDBJ databases">
        <authorList>
            <person name="Lima N.C."/>
            <person name="Parody-Merino A.M."/>
            <person name="Battley P.F."/>
            <person name="Fidler A.E."/>
            <person name="Prosdocimi F."/>
        </authorList>
    </citation>
    <scope>NUCLEOTIDE SEQUENCE [LARGE SCALE GENOMIC DNA]</scope>
</reference>
<sequence length="213" mass="24265">MLLSCTTGTAVTSKQPELQSHNWPLVQIRKNSFHYVLQISEKNERRYLSDVKDNKGFFKYILTMKARENVGPLLNEVGALVMEDTEKVELLNAFSASVFTAKASPQESQTLEAREKVWRKEDFPLVKENRVRDHLGKLNTHKSMGPNGMHPQVLRELADVIAKSLSIIIDRSWRKGEVPGNWRTDSVTRVFKQGRKESQETTGQSASPLSLER</sequence>
<evidence type="ECO:0000313" key="2">
    <source>
        <dbReference type="EMBL" id="PKU48001.1"/>
    </source>
</evidence>
<keyword evidence="3" id="KW-1185">Reference proteome</keyword>
<protein>
    <submittedName>
        <fullName evidence="2">Rna-directed dna polymerase from mobile element jockey-like</fullName>
    </submittedName>
</protein>
<keyword evidence="2" id="KW-0548">Nucleotidyltransferase</keyword>
<keyword evidence="2" id="KW-0808">Transferase</keyword>
<dbReference type="GO" id="GO:0007508">
    <property type="term" value="P:larval heart development"/>
    <property type="evidence" value="ECO:0007669"/>
    <property type="project" value="TreeGrafter"/>
</dbReference>
<dbReference type="GO" id="GO:0003964">
    <property type="term" value="F:RNA-directed DNA polymerase activity"/>
    <property type="evidence" value="ECO:0007669"/>
    <property type="project" value="UniProtKB-KW"/>
</dbReference>
<dbReference type="Proteomes" id="UP000233556">
    <property type="component" value="Unassembled WGS sequence"/>
</dbReference>
<dbReference type="GO" id="GO:0061343">
    <property type="term" value="P:cell adhesion involved in heart morphogenesis"/>
    <property type="evidence" value="ECO:0007669"/>
    <property type="project" value="TreeGrafter"/>
</dbReference>
<dbReference type="GO" id="GO:0031012">
    <property type="term" value="C:extracellular matrix"/>
    <property type="evidence" value="ECO:0007669"/>
    <property type="project" value="TreeGrafter"/>
</dbReference>
<gene>
    <name evidence="2" type="ORF">llap_1710</name>
</gene>
<reference evidence="3" key="2">
    <citation type="submission" date="2017-12" db="EMBL/GenBank/DDBJ databases">
        <title>Genome sequence of the Bar-tailed Godwit (Limosa lapponica baueri).</title>
        <authorList>
            <person name="Lima N.C.B."/>
            <person name="Parody-Merino A.M."/>
            <person name="Battley P.F."/>
            <person name="Fidler A.E."/>
            <person name="Prosdocimi F."/>
        </authorList>
    </citation>
    <scope>NUCLEOTIDE SEQUENCE [LARGE SCALE GENOMIC DNA]</scope>
</reference>
<organism evidence="2 3">
    <name type="scientific">Limosa lapponica baueri</name>
    <dbReference type="NCBI Taxonomy" id="1758121"/>
    <lineage>
        <taxon>Eukaryota</taxon>
        <taxon>Metazoa</taxon>
        <taxon>Chordata</taxon>
        <taxon>Craniata</taxon>
        <taxon>Vertebrata</taxon>
        <taxon>Euteleostomi</taxon>
        <taxon>Archelosauria</taxon>
        <taxon>Archosauria</taxon>
        <taxon>Dinosauria</taxon>
        <taxon>Saurischia</taxon>
        <taxon>Theropoda</taxon>
        <taxon>Coelurosauria</taxon>
        <taxon>Aves</taxon>
        <taxon>Neognathae</taxon>
        <taxon>Neoaves</taxon>
        <taxon>Charadriiformes</taxon>
        <taxon>Scolopacidae</taxon>
        <taxon>Limosa</taxon>
    </lineage>
</organism>
<evidence type="ECO:0000256" key="1">
    <source>
        <dbReference type="SAM" id="MobiDB-lite"/>
    </source>
</evidence>
<dbReference type="PANTHER" id="PTHR33395">
    <property type="entry name" value="TRANSCRIPTASE, PUTATIVE-RELATED-RELATED"/>
    <property type="match status" value="1"/>
</dbReference>
<accession>A0A2I0UPN8</accession>
<dbReference type="OrthoDB" id="416454at2759"/>
<feature type="compositionally biased region" description="Polar residues" evidence="1">
    <location>
        <begin position="200"/>
        <end position="213"/>
    </location>
</feature>
<evidence type="ECO:0000313" key="3">
    <source>
        <dbReference type="Proteomes" id="UP000233556"/>
    </source>
</evidence>